<keyword evidence="2" id="KW-0472">Membrane</keyword>
<dbReference type="AlphaFoldDB" id="A0A0C2TSU8"/>
<keyword evidence="4" id="KW-1185">Reference proteome</keyword>
<feature type="transmembrane region" description="Helical" evidence="2">
    <location>
        <begin position="60"/>
        <end position="84"/>
    </location>
</feature>
<feature type="transmembrane region" description="Helical" evidence="2">
    <location>
        <begin position="96"/>
        <end position="117"/>
    </location>
</feature>
<dbReference type="InParanoid" id="A0A0C2TSU8"/>
<reference evidence="3 4" key="1">
    <citation type="submission" date="2014-04" db="EMBL/GenBank/DDBJ databases">
        <title>Evolutionary Origins and Diversification of the Mycorrhizal Mutualists.</title>
        <authorList>
            <consortium name="DOE Joint Genome Institute"/>
            <consortium name="Mycorrhizal Genomics Consortium"/>
            <person name="Kohler A."/>
            <person name="Kuo A."/>
            <person name="Nagy L.G."/>
            <person name="Floudas D."/>
            <person name="Copeland A."/>
            <person name="Barry K.W."/>
            <person name="Cichocki N."/>
            <person name="Veneault-Fourrey C."/>
            <person name="LaButti K."/>
            <person name="Lindquist E.A."/>
            <person name="Lipzen A."/>
            <person name="Lundell T."/>
            <person name="Morin E."/>
            <person name="Murat C."/>
            <person name="Riley R."/>
            <person name="Ohm R."/>
            <person name="Sun H."/>
            <person name="Tunlid A."/>
            <person name="Henrissat B."/>
            <person name="Grigoriev I.V."/>
            <person name="Hibbett D.S."/>
            <person name="Martin F."/>
        </authorList>
    </citation>
    <scope>NUCLEOTIDE SEQUENCE [LARGE SCALE GENOMIC DNA]</scope>
    <source>
        <strain evidence="3 4">Koide BX008</strain>
    </source>
</reference>
<gene>
    <name evidence="3" type="ORF">M378DRAFT_67802</name>
</gene>
<keyword evidence="2" id="KW-1133">Transmembrane helix</keyword>
<protein>
    <submittedName>
        <fullName evidence="3">Uncharacterized protein</fullName>
    </submittedName>
</protein>
<dbReference type="OrthoDB" id="2355659at2759"/>
<keyword evidence="2" id="KW-0812">Transmembrane</keyword>
<evidence type="ECO:0000313" key="4">
    <source>
        <dbReference type="Proteomes" id="UP000054549"/>
    </source>
</evidence>
<sequence>MPSDHRIFRLATLVLSFLGTLLNSVFALQLLALWFSFKWEADTSEWEWLADKWRVLGFKVVWILFSSYFAAAAAISAVGLAGVIKNKSSLVRFYRDYYIADFAFCTSFSTVIVYAAFQTPARAGVCEEFARHPELVRDMQEMGINVENCELWLSRAALGLAALLFTVIIVRLHFLFAISSYYSGLSRCSRTCCISHNRDRSISHSHQRSLPYSRSDAKRIFLLPPLPEDAAEGIELVYAPVPANQLSHNVRSQAKEAWLSGTVPVPSNQQVAVCRHHHSGRPSRASSTGNNNNNNRTGPIFLPVQPGEGLLPVDRDVKV</sequence>
<dbReference type="STRING" id="946122.A0A0C2TSU8"/>
<dbReference type="Proteomes" id="UP000054549">
    <property type="component" value="Unassembled WGS sequence"/>
</dbReference>
<name>A0A0C2TSU8_AMAMK</name>
<dbReference type="HOGENOM" id="CLU_863437_0_0_1"/>
<feature type="transmembrane region" description="Helical" evidence="2">
    <location>
        <begin position="156"/>
        <end position="178"/>
    </location>
</feature>
<evidence type="ECO:0000256" key="1">
    <source>
        <dbReference type="SAM" id="MobiDB-lite"/>
    </source>
</evidence>
<evidence type="ECO:0000313" key="3">
    <source>
        <dbReference type="EMBL" id="KIL70374.1"/>
    </source>
</evidence>
<evidence type="ECO:0000256" key="2">
    <source>
        <dbReference type="SAM" id="Phobius"/>
    </source>
</evidence>
<feature type="region of interest" description="Disordered" evidence="1">
    <location>
        <begin position="274"/>
        <end position="307"/>
    </location>
</feature>
<proteinExistence type="predicted"/>
<accession>A0A0C2TSU8</accession>
<organism evidence="3 4">
    <name type="scientific">Amanita muscaria (strain Koide BX008)</name>
    <dbReference type="NCBI Taxonomy" id="946122"/>
    <lineage>
        <taxon>Eukaryota</taxon>
        <taxon>Fungi</taxon>
        <taxon>Dikarya</taxon>
        <taxon>Basidiomycota</taxon>
        <taxon>Agaricomycotina</taxon>
        <taxon>Agaricomycetes</taxon>
        <taxon>Agaricomycetidae</taxon>
        <taxon>Agaricales</taxon>
        <taxon>Pluteineae</taxon>
        <taxon>Amanitaceae</taxon>
        <taxon>Amanita</taxon>
    </lineage>
</organism>
<dbReference type="EMBL" id="KN818224">
    <property type="protein sequence ID" value="KIL70374.1"/>
    <property type="molecule type" value="Genomic_DNA"/>
</dbReference>